<proteinExistence type="predicted"/>
<sequence length="115" mass="12579">MDLIRAVPILTVANLDEAIERHSRLLGLDVIMNHGWVAFLGAADGPHFGLMTADATAPENPVMSLEVADVDAAYASARETGIEIVHPLQNEEWGVRRFFFRDADGTVVNVLSHRS</sequence>
<name>A0A2A9DUF9_9MICO</name>
<dbReference type="RefSeq" id="WP_098406331.1">
    <property type="nucleotide sequence ID" value="NZ_PDJE01000001.1"/>
</dbReference>
<organism evidence="2 3">
    <name type="scientific">Paramicrobacterium agarici</name>
    <dbReference type="NCBI Taxonomy" id="630514"/>
    <lineage>
        <taxon>Bacteria</taxon>
        <taxon>Bacillati</taxon>
        <taxon>Actinomycetota</taxon>
        <taxon>Actinomycetes</taxon>
        <taxon>Micrococcales</taxon>
        <taxon>Microbacteriaceae</taxon>
        <taxon>Paramicrobacterium</taxon>
    </lineage>
</organism>
<keyword evidence="2" id="KW-0456">Lyase</keyword>
<dbReference type="InterPro" id="IPR004360">
    <property type="entry name" value="Glyas_Fos-R_dOase_dom"/>
</dbReference>
<dbReference type="Proteomes" id="UP000221369">
    <property type="component" value="Unassembled WGS sequence"/>
</dbReference>
<protein>
    <submittedName>
        <fullName evidence="2">Putative enzyme related to lactoylglutathione lyase</fullName>
    </submittedName>
</protein>
<dbReference type="GO" id="GO:0016829">
    <property type="term" value="F:lyase activity"/>
    <property type="evidence" value="ECO:0007669"/>
    <property type="project" value="UniProtKB-KW"/>
</dbReference>
<dbReference type="EMBL" id="PDJE01000001">
    <property type="protein sequence ID" value="PFG29795.1"/>
    <property type="molecule type" value="Genomic_DNA"/>
</dbReference>
<dbReference type="InterPro" id="IPR029068">
    <property type="entry name" value="Glyas_Bleomycin-R_OHBP_Dase"/>
</dbReference>
<dbReference type="InterPro" id="IPR037523">
    <property type="entry name" value="VOC_core"/>
</dbReference>
<evidence type="ECO:0000259" key="1">
    <source>
        <dbReference type="PROSITE" id="PS51819"/>
    </source>
</evidence>
<gene>
    <name evidence="2" type="ORF">ATJ78_0710</name>
</gene>
<dbReference type="AlphaFoldDB" id="A0A2A9DUF9"/>
<comment type="caution">
    <text evidence="2">The sequence shown here is derived from an EMBL/GenBank/DDBJ whole genome shotgun (WGS) entry which is preliminary data.</text>
</comment>
<dbReference type="Gene3D" id="3.10.180.10">
    <property type="entry name" value="2,3-Dihydroxybiphenyl 1,2-Dioxygenase, domain 1"/>
    <property type="match status" value="1"/>
</dbReference>
<feature type="domain" description="VOC" evidence="1">
    <location>
        <begin position="1"/>
        <end position="113"/>
    </location>
</feature>
<dbReference type="PROSITE" id="PS51819">
    <property type="entry name" value="VOC"/>
    <property type="match status" value="1"/>
</dbReference>
<evidence type="ECO:0000313" key="3">
    <source>
        <dbReference type="Proteomes" id="UP000221369"/>
    </source>
</evidence>
<reference evidence="2 3" key="1">
    <citation type="submission" date="2017-10" db="EMBL/GenBank/DDBJ databases">
        <title>Sequencing the genomes of 1000 actinobacteria strains.</title>
        <authorList>
            <person name="Klenk H.-P."/>
        </authorList>
    </citation>
    <scope>NUCLEOTIDE SEQUENCE [LARGE SCALE GENOMIC DNA]</scope>
    <source>
        <strain evidence="2 3">DSM 21798</strain>
    </source>
</reference>
<evidence type="ECO:0000313" key="2">
    <source>
        <dbReference type="EMBL" id="PFG29795.1"/>
    </source>
</evidence>
<accession>A0A2A9DUF9</accession>
<keyword evidence="3" id="KW-1185">Reference proteome</keyword>
<dbReference type="Pfam" id="PF00903">
    <property type="entry name" value="Glyoxalase"/>
    <property type="match status" value="1"/>
</dbReference>
<dbReference type="SUPFAM" id="SSF54593">
    <property type="entry name" value="Glyoxalase/Bleomycin resistance protein/Dihydroxybiphenyl dioxygenase"/>
    <property type="match status" value="1"/>
</dbReference>